<protein>
    <submittedName>
        <fullName evidence="1">Uncharacterized protein</fullName>
    </submittedName>
</protein>
<reference evidence="1" key="1">
    <citation type="submission" date="2023-02" db="EMBL/GenBank/DDBJ databases">
        <title>Description of Herbaspirillum huttiense subsp. nephrolepsisexaltata and Herbaspirillum huttiense subsp. lycopersicon.</title>
        <authorList>
            <person name="Poudel M."/>
            <person name="Sharma A."/>
            <person name="Goss E."/>
            <person name="Tapia J.H."/>
            <person name="Harmon C.M."/>
            <person name="Jones J.B."/>
        </authorList>
    </citation>
    <scope>NUCLEOTIDE SEQUENCE</scope>
    <source>
        <strain evidence="1">NC40101</strain>
    </source>
</reference>
<gene>
    <name evidence="1" type="ORF">RJN63_06400</name>
</gene>
<organism evidence="1">
    <name type="scientific">Herbaspirillum huttiense subsp. nephrolepidis</name>
    <dbReference type="NCBI Taxonomy" id="3075126"/>
    <lineage>
        <taxon>Bacteria</taxon>
        <taxon>Pseudomonadati</taxon>
        <taxon>Pseudomonadota</taxon>
        <taxon>Betaproteobacteria</taxon>
        <taxon>Burkholderiales</taxon>
        <taxon>Oxalobacteraceae</taxon>
        <taxon>Herbaspirillum</taxon>
    </lineage>
</organism>
<comment type="caution">
    <text evidence="1">The sequence shown here is derived from an EMBL/GenBank/DDBJ whole genome shotgun (WGS) entry which is preliminary data.</text>
</comment>
<evidence type="ECO:0000313" key="1">
    <source>
        <dbReference type="EMBL" id="MDT0336447.1"/>
    </source>
</evidence>
<sequence length="97" mass="11396">MLLWPLLICLAVLALYAADRAWLRYVRREDVPLHDPQGYLEMTARMTELCHGDRMRVDQLIARQRQRFPQAGHAELVRLAMRALLEPQSASQSERRR</sequence>
<dbReference type="EMBL" id="JAVRAA010000002">
    <property type="protein sequence ID" value="MDT0336447.1"/>
    <property type="molecule type" value="Genomic_DNA"/>
</dbReference>
<name>A0AAE4K328_9BURK</name>
<proteinExistence type="predicted"/>
<accession>A0AAE4K328</accession>
<dbReference type="AlphaFoldDB" id="A0AAE4K328"/>
<dbReference type="RefSeq" id="WP_034335679.1">
    <property type="nucleotide sequence ID" value="NZ_JAVLSM010000001.1"/>
</dbReference>